<reference evidence="1 2" key="1">
    <citation type="submission" date="2020-08" db="EMBL/GenBank/DDBJ databases">
        <title>Genomic Encyclopedia of Type Strains, Phase III (KMG-III): the genomes of soil and plant-associated and newly described type strains.</title>
        <authorList>
            <person name="Whitman W."/>
        </authorList>
    </citation>
    <scope>NUCLEOTIDE SEQUENCE [LARGE SCALE GENOMIC DNA]</scope>
    <source>
        <strain evidence="1 2">CECT 8960</strain>
    </source>
</reference>
<keyword evidence="2" id="KW-1185">Reference proteome</keyword>
<evidence type="ECO:0000313" key="1">
    <source>
        <dbReference type="EMBL" id="MBB4907263.1"/>
    </source>
</evidence>
<sequence>MHLHPSLLSELASGLLAWVDTLTRITVSAWRPPHGETVHLTVTGERHDTTRVVVYGGVDFTEDVFADLQPGGRQSVALSVLRFWASGSAGVAA</sequence>
<gene>
    <name evidence="1" type="ORF">FHR82_003483</name>
</gene>
<organism evidence="1 2">
    <name type="scientific">Actinophytocola algeriensis</name>
    <dbReference type="NCBI Taxonomy" id="1768010"/>
    <lineage>
        <taxon>Bacteria</taxon>
        <taxon>Bacillati</taxon>
        <taxon>Actinomycetota</taxon>
        <taxon>Actinomycetes</taxon>
        <taxon>Pseudonocardiales</taxon>
        <taxon>Pseudonocardiaceae</taxon>
    </lineage>
</organism>
<dbReference type="Proteomes" id="UP000520767">
    <property type="component" value="Unassembled WGS sequence"/>
</dbReference>
<comment type="caution">
    <text evidence="1">The sequence shown here is derived from an EMBL/GenBank/DDBJ whole genome shotgun (WGS) entry which is preliminary data.</text>
</comment>
<accession>A0A7W7Q5L5</accession>
<dbReference type="RefSeq" id="WP_184811362.1">
    <property type="nucleotide sequence ID" value="NZ_JACHJQ010000003.1"/>
</dbReference>
<dbReference type="EMBL" id="JACHJQ010000003">
    <property type="protein sequence ID" value="MBB4907263.1"/>
    <property type="molecule type" value="Genomic_DNA"/>
</dbReference>
<proteinExistence type="predicted"/>
<dbReference type="AlphaFoldDB" id="A0A7W7Q5L5"/>
<protein>
    <submittedName>
        <fullName evidence="1">Uncharacterized protein</fullName>
    </submittedName>
</protein>
<evidence type="ECO:0000313" key="2">
    <source>
        <dbReference type="Proteomes" id="UP000520767"/>
    </source>
</evidence>
<name>A0A7W7Q5L5_9PSEU</name>